<gene>
    <name evidence="4" type="ORF">WG219_00645</name>
</gene>
<protein>
    <submittedName>
        <fullName evidence="4">Winged helix-turn-helix domain-containing protein</fullName>
    </submittedName>
</protein>
<organism evidence="4 5">
    <name type="scientific">Ectopseudomonas mendocina</name>
    <name type="common">Pseudomonas mendocina</name>
    <dbReference type="NCBI Taxonomy" id="300"/>
    <lineage>
        <taxon>Bacteria</taxon>
        <taxon>Pseudomonadati</taxon>
        <taxon>Pseudomonadota</taxon>
        <taxon>Gammaproteobacteria</taxon>
        <taxon>Pseudomonadales</taxon>
        <taxon>Pseudomonadaceae</taxon>
        <taxon>Ectopseudomonas</taxon>
    </lineage>
</organism>
<dbReference type="SMART" id="SM00862">
    <property type="entry name" value="Trans_reg_C"/>
    <property type="match status" value="1"/>
</dbReference>
<reference evidence="4 5" key="1">
    <citation type="submission" date="2024-03" db="EMBL/GenBank/DDBJ databases">
        <title>Complete genome of BD2.</title>
        <authorList>
            <person name="Cao G."/>
        </authorList>
    </citation>
    <scope>NUCLEOTIDE SEQUENCE [LARGE SCALE GENOMIC DNA]</scope>
    <source>
        <strain evidence="4 5">BD2</strain>
    </source>
</reference>
<dbReference type="Gene3D" id="1.10.10.10">
    <property type="entry name" value="Winged helix-like DNA-binding domain superfamily/Winged helix DNA-binding domain"/>
    <property type="match status" value="1"/>
</dbReference>
<sequence length="279" mass="30883">MSFPDRLNTSLAPPPADPATSSFLTIKTGRSDCYALFSPSLFQLTLVQGEHTEKIDLGFSGTRLLERLLQVPGEVVSRDELMSYAWADRVVGQGSLNQQIYTLRQVLGDEKNREIIQTLPRRGYQINPGYLAASANDSDEQPAQAIAPSQPQHHGRRLNRKRISAMLAGVLAAGSGLFALLSSASQPGATYSDQVTLGMADMHYIEQSPQRLEQLMSDTQALSTRLSTLNTQPITLTLTQRQGYYQLVCQRSQGQARTLMFHINQFNLLKDAQLLRCLS</sequence>
<evidence type="ECO:0000313" key="4">
    <source>
        <dbReference type="EMBL" id="WXL26035.1"/>
    </source>
</evidence>
<dbReference type="InterPro" id="IPR001867">
    <property type="entry name" value="OmpR/PhoB-type_DNA-bd"/>
</dbReference>
<dbReference type="PROSITE" id="PS51755">
    <property type="entry name" value="OMPR_PHOB"/>
    <property type="match status" value="1"/>
</dbReference>
<dbReference type="InterPro" id="IPR016032">
    <property type="entry name" value="Sig_transdc_resp-reg_C-effctor"/>
</dbReference>
<dbReference type="Pfam" id="PF00486">
    <property type="entry name" value="Trans_reg_C"/>
    <property type="match status" value="1"/>
</dbReference>
<keyword evidence="5" id="KW-1185">Reference proteome</keyword>
<dbReference type="Proteomes" id="UP001476583">
    <property type="component" value="Chromosome"/>
</dbReference>
<dbReference type="SUPFAM" id="SSF46894">
    <property type="entry name" value="C-terminal effector domain of the bipartite response regulators"/>
    <property type="match status" value="1"/>
</dbReference>
<name>A0ABZ2RHY5_ECTME</name>
<proteinExistence type="predicted"/>
<evidence type="ECO:0000313" key="5">
    <source>
        <dbReference type="Proteomes" id="UP001476583"/>
    </source>
</evidence>
<evidence type="ECO:0000259" key="3">
    <source>
        <dbReference type="PROSITE" id="PS51755"/>
    </source>
</evidence>
<dbReference type="EMBL" id="CP148074">
    <property type="protein sequence ID" value="WXL26035.1"/>
    <property type="molecule type" value="Genomic_DNA"/>
</dbReference>
<dbReference type="InterPro" id="IPR036388">
    <property type="entry name" value="WH-like_DNA-bd_sf"/>
</dbReference>
<dbReference type="CDD" id="cd00383">
    <property type="entry name" value="trans_reg_C"/>
    <property type="match status" value="1"/>
</dbReference>
<feature type="DNA-binding region" description="OmpR/PhoB-type" evidence="2">
    <location>
        <begin position="21"/>
        <end position="128"/>
    </location>
</feature>
<evidence type="ECO:0000256" key="1">
    <source>
        <dbReference type="ARBA" id="ARBA00023125"/>
    </source>
</evidence>
<feature type="domain" description="OmpR/PhoB-type" evidence="3">
    <location>
        <begin position="21"/>
        <end position="128"/>
    </location>
</feature>
<keyword evidence="1 2" id="KW-0238">DNA-binding</keyword>
<evidence type="ECO:0000256" key="2">
    <source>
        <dbReference type="PROSITE-ProRule" id="PRU01091"/>
    </source>
</evidence>
<accession>A0ABZ2RHY5</accession>